<dbReference type="InterPro" id="IPR019974">
    <property type="entry name" value="XPG_CS"/>
</dbReference>
<dbReference type="PANTHER" id="PTHR16171">
    <property type="entry name" value="DNA REPAIR PROTEIN COMPLEMENTING XP-G CELLS-RELATED"/>
    <property type="match status" value="1"/>
</dbReference>
<gene>
    <name evidence="4" type="ORF">SYNPS1DRAFT_25568</name>
</gene>
<sequence>MSTRPKEHVEFASRIQEQGASVVEADLAAQVSQLYEQRRKEHRELNQELLQLFGIPYIVAPTEAEAQCATLVQLGLVDGVVTDDSDIFLFGGTAVYRHVFQSHRHVDDYTDGIPGIGRVTAMEVLSEWQGPHGLAAFRDWLIAAEQGAHTQAEIDAENAIRRRLISIDPAFPDPRVAAAYTSPNVDDSPESFQRELPDLDGIRWYMSRKVDWEQAKVDERVLPIIRRLNEFKKESQAQLDRYFRIDSERLKTTQTSSRVRKAVARLMPAANAAARPGAKKQRTRIGQIIQL</sequence>
<reference evidence="5" key="1">
    <citation type="journal article" date="2018" name="Nat. Microbiol.">
        <title>Leveraging single-cell genomics to expand the fungal tree of life.</title>
        <authorList>
            <person name="Ahrendt S.R."/>
            <person name="Quandt C.A."/>
            <person name="Ciobanu D."/>
            <person name="Clum A."/>
            <person name="Salamov A."/>
            <person name="Andreopoulos B."/>
            <person name="Cheng J.F."/>
            <person name="Woyke T."/>
            <person name="Pelin A."/>
            <person name="Henrissat B."/>
            <person name="Reynolds N.K."/>
            <person name="Benny G.L."/>
            <person name="Smith M.E."/>
            <person name="James T.Y."/>
            <person name="Grigoriev I.V."/>
        </authorList>
    </citation>
    <scope>NUCLEOTIDE SEQUENCE [LARGE SCALE GENOMIC DNA]</scope>
    <source>
        <strain evidence="5">Benny S71-1</strain>
    </source>
</reference>
<dbReference type="SUPFAM" id="SSF88723">
    <property type="entry name" value="PIN domain-like"/>
    <property type="match status" value="1"/>
</dbReference>
<dbReference type="GO" id="GO:0003697">
    <property type="term" value="F:single-stranded DNA binding"/>
    <property type="evidence" value="ECO:0007669"/>
    <property type="project" value="TreeGrafter"/>
</dbReference>
<dbReference type="Proteomes" id="UP000278143">
    <property type="component" value="Unassembled WGS sequence"/>
</dbReference>
<dbReference type="PROSITE" id="PS00842">
    <property type="entry name" value="XPG_2"/>
    <property type="match status" value="1"/>
</dbReference>
<accession>A0A4P9YSE0</accession>
<dbReference type="PANTHER" id="PTHR16171:SF7">
    <property type="entry name" value="DNA REPAIR PROTEIN RAD2"/>
    <property type="match status" value="1"/>
</dbReference>
<keyword evidence="5" id="KW-1185">Reference proteome</keyword>
<dbReference type="InterPro" id="IPR006086">
    <property type="entry name" value="XPG-I_dom"/>
</dbReference>
<dbReference type="Gene3D" id="3.40.50.1010">
    <property type="entry name" value="5'-nuclease"/>
    <property type="match status" value="1"/>
</dbReference>
<feature type="domain" description="XPG-I" evidence="3">
    <location>
        <begin position="51"/>
        <end position="122"/>
    </location>
</feature>
<protein>
    <recommendedName>
        <fullName evidence="3">XPG-I domain-containing protein</fullName>
    </recommendedName>
</protein>
<dbReference type="AlphaFoldDB" id="A0A4P9YSE0"/>
<dbReference type="OrthoDB" id="31113at2759"/>
<name>A0A4P9YSE0_9FUNG</name>
<evidence type="ECO:0000313" key="4">
    <source>
        <dbReference type="EMBL" id="RKP22625.1"/>
    </source>
</evidence>
<dbReference type="SUPFAM" id="SSF47807">
    <property type="entry name" value="5' to 3' exonuclease, C-terminal subdomain"/>
    <property type="match status" value="1"/>
</dbReference>
<organism evidence="4 5">
    <name type="scientific">Syncephalis pseudoplumigaleata</name>
    <dbReference type="NCBI Taxonomy" id="1712513"/>
    <lineage>
        <taxon>Eukaryota</taxon>
        <taxon>Fungi</taxon>
        <taxon>Fungi incertae sedis</taxon>
        <taxon>Zoopagomycota</taxon>
        <taxon>Zoopagomycotina</taxon>
        <taxon>Zoopagomycetes</taxon>
        <taxon>Zoopagales</taxon>
        <taxon>Piptocephalidaceae</taxon>
        <taxon>Syncephalis</taxon>
    </lineage>
</organism>
<dbReference type="SMART" id="SM00484">
    <property type="entry name" value="XPGI"/>
    <property type="match status" value="1"/>
</dbReference>
<evidence type="ECO:0000256" key="1">
    <source>
        <dbReference type="ARBA" id="ARBA00004123"/>
    </source>
</evidence>
<keyword evidence="2" id="KW-0539">Nucleus</keyword>
<evidence type="ECO:0000313" key="5">
    <source>
        <dbReference type="Proteomes" id="UP000278143"/>
    </source>
</evidence>
<dbReference type="EMBL" id="KZ991879">
    <property type="protein sequence ID" value="RKP22625.1"/>
    <property type="molecule type" value="Genomic_DNA"/>
</dbReference>
<evidence type="ECO:0000259" key="3">
    <source>
        <dbReference type="SMART" id="SM00484"/>
    </source>
</evidence>
<dbReference type="GO" id="GO:0006281">
    <property type="term" value="P:DNA repair"/>
    <property type="evidence" value="ECO:0007669"/>
    <property type="project" value="UniProtKB-ARBA"/>
</dbReference>
<dbReference type="GO" id="GO:0005634">
    <property type="term" value="C:nucleus"/>
    <property type="evidence" value="ECO:0007669"/>
    <property type="project" value="UniProtKB-SubCell"/>
</dbReference>
<dbReference type="InterPro" id="IPR006084">
    <property type="entry name" value="XPG/Rad2"/>
</dbReference>
<dbReference type="Pfam" id="PF00867">
    <property type="entry name" value="XPG_I"/>
    <property type="match status" value="1"/>
</dbReference>
<evidence type="ECO:0000256" key="2">
    <source>
        <dbReference type="ARBA" id="ARBA00023242"/>
    </source>
</evidence>
<dbReference type="InterPro" id="IPR036279">
    <property type="entry name" value="5-3_exonuclease_C_sf"/>
</dbReference>
<dbReference type="PRINTS" id="PR00853">
    <property type="entry name" value="XPGRADSUPER"/>
</dbReference>
<dbReference type="InterPro" id="IPR029060">
    <property type="entry name" value="PIN-like_dom_sf"/>
</dbReference>
<proteinExistence type="predicted"/>
<dbReference type="GO" id="GO:0016788">
    <property type="term" value="F:hydrolase activity, acting on ester bonds"/>
    <property type="evidence" value="ECO:0007669"/>
    <property type="project" value="InterPro"/>
</dbReference>
<dbReference type="GO" id="GO:0004520">
    <property type="term" value="F:DNA endonuclease activity"/>
    <property type="evidence" value="ECO:0007669"/>
    <property type="project" value="TreeGrafter"/>
</dbReference>
<comment type="subcellular location">
    <subcellularLocation>
        <location evidence="1">Nucleus</location>
    </subcellularLocation>
</comment>
<dbReference type="CDD" id="cd09868">
    <property type="entry name" value="PIN_XPG_RAD2"/>
    <property type="match status" value="1"/>
</dbReference>